<dbReference type="EMBL" id="CAKMRJ010004445">
    <property type="protein sequence ID" value="CAH1437955.1"/>
    <property type="molecule type" value="Genomic_DNA"/>
</dbReference>
<dbReference type="AlphaFoldDB" id="A0AAU9NJU8"/>
<gene>
    <name evidence="2" type="ORF">LVIROSA_LOCUS24243</name>
</gene>
<keyword evidence="3" id="KW-1185">Reference proteome</keyword>
<comment type="caution">
    <text evidence="2">The sequence shown here is derived from an EMBL/GenBank/DDBJ whole genome shotgun (WGS) entry which is preliminary data.</text>
</comment>
<proteinExistence type="predicted"/>
<keyword evidence="1" id="KW-0812">Transmembrane</keyword>
<sequence length="180" mass="20779">MIIFSINQKKEGNRIPQLDVLFMWCILTPNVFCHLPYCVAYFLTKRAGKSRVGAPIYGGMMITKLARYFGLLDDPDDMFLTRMDGRSLLPSLFKIVCIVKDMENDTYSVPVDDTVEVPVGRRNVRPMMEGQEPRDEPMRDEIHMDPYHIMSRQYDDDVGRGLNFTGYSLEAIMHHLVILP</sequence>
<dbReference type="Proteomes" id="UP001157418">
    <property type="component" value="Unassembled WGS sequence"/>
</dbReference>
<evidence type="ECO:0000313" key="2">
    <source>
        <dbReference type="EMBL" id="CAH1437955.1"/>
    </source>
</evidence>
<keyword evidence="1" id="KW-0472">Membrane</keyword>
<keyword evidence="1" id="KW-1133">Transmembrane helix</keyword>
<evidence type="ECO:0000256" key="1">
    <source>
        <dbReference type="SAM" id="Phobius"/>
    </source>
</evidence>
<evidence type="ECO:0008006" key="4">
    <source>
        <dbReference type="Google" id="ProtNLM"/>
    </source>
</evidence>
<organism evidence="2 3">
    <name type="scientific">Lactuca virosa</name>
    <dbReference type="NCBI Taxonomy" id="75947"/>
    <lineage>
        <taxon>Eukaryota</taxon>
        <taxon>Viridiplantae</taxon>
        <taxon>Streptophyta</taxon>
        <taxon>Embryophyta</taxon>
        <taxon>Tracheophyta</taxon>
        <taxon>Spermatophyta</taxon>
        <taxon>Magnoliopsida</taxon>
        <taxon>eudicotyledons</taxon>
        <taxon>Gunneridae</taxon>
        <taxon>Pentapetalae</taxon>
        <taxon>asterids</taxon>
        <taxon>campanulids</taxon>
        <taxon>Asterales</taxon>
        <taxon>Asteraceae</taxon>
        <taxon>Cichorioideae</taxon>
        <taxon>Cichorieae</taxon>
        <taxon>Lactucinae</taxon>
        <taxon>Lactuca</taxon>
    </lineage>
</organism>
<reference evidence="2 3" key="1">
    <citation type="submission" date="2022-01" db="EMBL/GenBank/DDBJ databases">
        <authorList>
            <person name="Xiong W."/>
            <person name="Schranz E."/>
        </authorList>
    </citation>
    <scope>NUCLEOTIDE SEQUENCE [LARGE SCALE GENOMIC DNA]</scope>
</reference>
<feature type="transmembrane region" description="Helical" evidence="1">
    <location>
        <begin position="20"/>
        <end position="43"/>
    </location>
</feature>
<name>A0AAU9NJU8_9ASTR</name>
<protein>
    <recommendedName>
        <fullName evidence="4">DNA-directed RNA polymerase</fullName>
    </recommendedName>
</protein>
<evidence type="ECO:0000313" key="3">
    <source>
        <dbReference type="Proteomes" id="UP001157418"/>
    </source>
</evidence>
<accession>A0AAU9NJU8</accession>